<organism evidence="1 3">
    <name type="scientific">Trichuris suis</name>
    <name type="common">pig whipworm</name>
    <dbReference type="NCBI Taxonomy" id="68888"/>
    <lineage>
        <taxon>Eukaryota</taxon>
        <taxon>Metazoa</taxon>
        <taxon>Ecdysozoa</taxon>
        <taxon>Nematoda</taxon>
        <taxon>Enoplea</taxon>
        <taxon>Dorylaimia</taxon>
        <taxon>Trichinellida</taxon>
        <taxon>Trichuridae</taxon>
        <taxon>Trichuris</taxon>
    </lineage>
</organism>
<keyword evidence="3" id="KW-1185">Reference proteome</keyword>
<protein>
    <submittedName>
        <fullName evidence="1">Uncharacterized protein</fullName>
    </submittedName>
</protein>
<proteinExistence type="predicted"/>
<dbReference type="Proteomes" id="UP000030764">
    <property type="component" value="Unassembled WGS sequence"/>
</dbReference>
<sequence>MDRPNLGRVEPTGIALSYFSLPLAKANIERTAERANDEDVAPLAKHHKQLCARDLSNGNRAGQH</sequence>
<evidence type="ECO:0000313" key="2">
    <source>
        <dbReference type="EMBL" id="KFD72214.1"/>
    </source>
</evidence>
<reference evidence="1 3" key="1">
    <citation type="journal article" date="2014" name="Nat. Genet.">
        <title>Genome and transcriptome of the porcine whipworm Trichuris suis.</title>
        <authorList>
            <person name="Jex A.R."/>
            <person name="Nejsum P."/>
            <person name="Schwarz E.M."/>
            <person name="Hu L."/>
            <person name="Young N.D."/>
            <person name="Hall R.S."/>
            <person name="Korhonen P.K."/>
            <person name="Liao S."/>
            <person name="Thamsborg S."/>
            <person name="Xia J."/>
            <person name="Xu P."/>
            <person name="Wang S."/>
            <person name="Scheerlinck J.P."/>
            <person name="Hofmann A."/>
            <person name="Sternberg P.W."/>
            <person name="Wang J."/>
            <person name="Gasser R.B."/>
        </authorList>
    </citation>
    <scope>NUCLEOTIDE SEQUENCE [LARGE SCALE GENOMIC DNA]</scope>
    <source>
        <strain evidence="2">DCEP-RM93F</strain>
        <strain evidence="1">DCEP-RM93M</strain>
    </source>
</reference>
<dbReference type="Proteomes" id="UP000030758">
    <property type="component" value="Unassembled WGS sequence"/>
</dbReference>
<accession>A0A085MKF5</accession>
<gene>
    <name evidence="1" type="ORF">M513_01371</name>
    <name evidence="2" type="ORF">M514_01371</name>
</gene>
<evidence type="ECO:0000313" key="3">
    <source>
        <dbReference type="Proteomes" id="UP000030764"/>
    </source>
</evidence>
<dbReference type="EMBL" id="KL363187">
    <property type="protein sequence ID" value="KFD57701.1"/>
    <property type="molecule type" value="Genomic_DNA"/>
</dbReference>
<dbReference type="EMBL" id="KL367478">
    <property type="protein sequence ID" value="KFD72214.1"/>
    <property type="molecule type" value="Genomic_DNA"/>
</dbReference>
<evidence type="ECO:0000313" key="1">
    <source>
        <dbReference type="EMBL" id="KFD57701.1"/>
    </source>
</evidence>
<dbReference type="AlphaFoldDB" id="A0A085MKF5"/>
<name>A0A085MKF5_9BILA</name>